<dbReference type="PROSITE" id="PS50915">
    <property type="entry name" value="CRYSTALLIN_BETA_GAMMA"/>
    <property type="match status" value="5"/>
</dbReference>
<sequence length="699" mass="79100">KEHGKINARPGKIILYDEPNCKGNKTEIWGNVVDTSSWDLPPAVSISVVRGGWIMYEKPQFQGKKCALEEGNFELANLWKEEEDNPDKELKPVKFGSVRRVVRDYGVPKIDLFPEEKAEGKSVTFQDASDDTRMYGKPIKTQSIIISSGLWLIYSKPFFEGVPSILLPGGYPNLEAWETKEPYVGSLLPITMGAPVVEEPQEPMIEIFEKAYFTGKSCTFCSDARTFITRKDAKTLSLRTAGSIKVLGGCWVGYEKEGFHGHQYLLEEGMYQDWTEWGGYNDGLKSLHLIRADFTDPRMILFDDTDCGESVEVTETVPDIELTGYGTTTKSIHVLSGVWVAYENVDYSGAQYILEKGFYRNCEDWGASDYKISSVQPVLLVREEKLHSQAKIKLYTESKFSGSSVSYEDNQGAIPESFKSLSCRILGGSWVLYEGEEYTGNSYVLQGGEYSTLTAMGCPPNTSIRSVKKVPLVFSEPLISLYNLECFEGKEIELTTEMQSILANGFNNHTLSVHVKGGMWVVYEHSNYRGQQWLLETIEISNWPKYSGVQHVGSLCPIRQQKRIYFKLKNGELNQYLSVMGDIGELKTGRVVLSDKAEGIQNIWYYEAGFIKNKKHIYIFPVPKLPIMGVPTPPQKKVLSVLSKVSFLYWSLISSALCFSFRENWKLDYKGGNAFDRDNVVIYNINEERPTQLWTVEIL</sequence>
<dbReference type="Gene3D" id="2.60.20.10">
    <property type="entry name" value="Crystallins"/>
    <property type="match status" value="6"/>
</dbReference>
<dbReference type="GO" id="GO:0002088">
    <property type="term" value="P:lens development in camera-type eye"/>
    <property type="evidence" value="ECO:0007669"/>
    <property type="project" value="TreeGrafter"/>
</dbReference>
<dbReference type="InterPro" id="IPR011024">
    <property type="entry name" value="G_crystallin-like"/>
</dbReference>
<dbReference type="eggNOG" id="ENOG502R2J7">
    <property type="taxonomic scope" value="Eukaryota"/>
</dbReference>
<comment type="similarity">
    <text evidence="1">Belongs to the beta/gamma-crystallin family.</text>
</comment>
<feature type="domain" description="Beta/gamma crystallin 'Greek key'" evidence="3">
    <location>
        <begin position="518"/>
        <end position="559"/>
    </location>
</feature>
<accession>H3BBT0</accession>
<organism evidence="4 5">
    <name type="scientific">Latimeria chalumnae</name>
    <name type="common">Coelacanth</name>
    <dbReference type="NCBI Taxonomy" id="7897"/>
    <lineage>
        <taxon>Eukaryota</taxon>
        <taxon>Metazoa</taxon>
        <taxon>Chordata</taxon>
        <taxon>Craniata</taxon>
        <taxon>Vertebrata</taxon>
        <taxon>Euteleostomi</taxon>
        <taxon>Coelacanthiformes</taxon>
        <taxon>Coelacanthidae</taxon>
        <taxon>Latimeria</taxon>
    </lineage>
</organism>
<gene>
    <name evidence="4" type="primary">CRYBG2</name>
</gene>
<dbReference type="SUPFAM" id="SSF49695">
    <property type="entry name" value="gamma-Crystallin-like"/>
    <property type="match status" value="3"/>
</dbReference>
<reference evidence="4" key="2">
    <citation type="submission" date="2025-08" db="UniProtKB">
        <authorList>
            <consortium name="Ensembl"/>
        </authorList>
    </citation>
    <scope>IDENTIFICATION</scope>
</reference>
<dbReference type="GO" id="GO:0005212">
    <property type="term" value="F:structural constituent of eye lens"/>
    <property type="evidence" value="ECO:0007669"/>
    <property type="project" value="TreeGrafter"/>
</dbReference>
<dbReference type="OMA" id="AYENTNF"/>
<name>H3BBT0_LATCH</name>
<dbReference type="HOGENOM" id="CLU_002147_2_1_1"/>
<dbReference type="Bgee" id="ENSLACG00000017021">
    <property type="expression patterns" value="Expressed in pectoral fin and 2 other cell types or tissues"/>
</dbReference>
<evidence type="ECO:0000259" key="3">
    <source>
        <dbReference type="PROSITE" id="PS50915"/>
    </source>
</evidence>
<feature type="domain" description="Beta/gamma crystallin 'Greek key'" evidence="3">
    <location>
        <begin position="428"/>
        <end position="471"/>
    </location>
</feature>
<keyword evidence="2" id="KW-0677">Repeat</keyword>
<dbReference type="InterPro" id="IPR001064">
    <property type="entry name" value="Beta/gamma_crystallin"/>
</dbReference>
<dbReference type="Ensembl" id="ENSLACT00000019486.1">
    <property type="protein sequence ID" value="ENSLACP00000019351.1"/>
    <property type="gene ID" value="ENSLACG00000017021.1"/>
</dbReference>
<dbReference type="PANTHER" id="PTHR11818:SF50">
    <property type="entry name" value="BETA_GAMMA CRYSTALLIN DOMAIN-CONTAINING PROTEIN 2"/>
    <property type="match status" value="1"/>
</dbReference>
<dbReference type="EMBL" id="AFYH01052505">
    <property type="status" value="NOT_ANNOTATED_CDS"/>
    <property type="molecule type" value="Genomic_DNA"/>
</dbReference>
<dbReference type="Pfam" id="PF00030">
    <property type="entry name" value="Crystall"/>
    <property type="match status" value="6"/>
</dbReference>
<reference evidence="5" key="1">
    <citation type="submission" date="2011-08" db="EMBL/GenBank/DDBJ databases">
        <title>The draft genome of Latimeria chalumnae.</title>
        <authorList>
            <person name="Di Palma F."/>
            <person name="Alfoldi J."/>
            <person name="Johnson J."/>
            <person name="Berlin A."/>
            <person name="Gnerre S."/>
            <person name="Jaffe D."/>
            <person name="MacCallum I."/>
            <person name="Young S."/>
            <person name="Walker B.J."/>
            <person name="Lander E."/>
            <person name="Lindblad-Toh K."/>
        </authorList>
    </citation>
    <scope>NUCLEOTIDE SEQUENCE [LARGE SCALE GENOMIC DNA]</scope>
    <source>
        <strain evidence="5">Wild caught</strain>
    </source>
</reference>
<feature type="domain" description="Beta/gamma crystallin 'Greek key'" evidence="3">
    <location>
        <begin position="337"/>
        <end position="379"/>
    </location>
</feature>
<protein>
    <submittedName>
        <fullName evidence="4">Crystallin beta-gamma domain containing 2</fullName>
    </submittedName>
</protein>
<feature type="domain" description="Beta/gamma crystallin 'Greek key'" evidence="3">
    <location>
        <begin position="249"/>
        <end position="291"/>
    </location>
</feature>
<dbReference type="STRING" id="7897.ENSLACP00000019351"/>
<evidence type="ECO:0000313" key="5">
    <source>
        <dbReference type="Proteomes" id="UP000008672"/>
    </source>
</evidence>
<dbReference type="EMBL" id="AFYH01052506">
    <property type="status" value="NOT_ANNOTATED_CDS"/>
    <property type="molecule type" value="Genomic_DNA"/>
</dbReference>
<dbReference type="EMBL" id="AFYH01052507">
    <property type="status" value="NOT_ANNOTATED_CDS"/>
    <property type="molecule type" value="Genomic_DNA"/>
</dbReference>
<dbReference type="PRINTS" id="PR01367">
    <property type="entry name" value="BGCRYSTALLIN"/>
</dbReference>
<dbReference type="SMART" id="SM00247">
    <property type="entry name" value="XTALbg"/>
    <property type="match status" value="6"/>
</dbReference>
<dbReference type="Proteomes" id="UP000008672">
    <property type="component" value="Unassembled WGS sequence"/>
</dbReference>
<feature type="domain" description="Beta/gamma crystallin 'Greek key'" evidence="3">
    <location>
        <begin position="51"/>
        <end position="102"/>
    </location>
</feature>
<dbReference type="GeneTree" id="ENSGT00940000157740"/>
<proteinExistence type="inferred from homology"/>
<dbReference type="PANTHER" id="PTHR11818">
    <property type="entry name" value="BETA/GAMMA CRYSTALLIN"/>
    <property type="match status" value="1"/>
</dbReference>
<dbReference type="InParanoid" id="H3BBT0"/>
<evidence type="ECO:0000256" key="1">
    <source>
        <dbReference type="ARBA" id="ARBA00009646"/>
    </source>
</evidence>
<dbReference type="AlphaFoldDB" id="H3BBT0"/>
<evidence type="ECO:0000313" key="4">
    <source>
        <dbReference type="Ensembl" id="ENSLACP00000019351.1"/>
    </source>
</evidence>
<keyword evidence="5" id="KW-1185">Reference proteome</keyword>
<dbReference type="GO" id="GO:0007601">
    <property type="term" value="P:visual perception"/>
    <property type="evidence" value="ECO:0007669"/>
    <property type="project" value="TreeGrafter"/>
</dbReference>
<dbReference type="InterPro" id="IPR050252">
    <property type="entry name" value="Beta/Gamma-Crystallin"/>
</dbReference>
<reference evidence="4" key="3">
    <citation type="submission" date="2025-09" db="UniProtKB">
        <authorList>
            <consortium name="Ensembl"/>
        </authorList>
    </citation>
    <scope>IDENTIFICATION</scope>
</reference>
<evidence type="ECO:0000256" key="2">
    <source>
        <dbReference type="ARBA" id="ARBA00022737"/>
    </source>
</evidence>